<dbReference type="GeneID" id="96301358"/>
<evidence type="ECO:0000313" key="6">
    <source>
        <dbReference type="Proteomes" id="UP000199111"/>
    </source>
</evidence>
<evidence type="ECO:0000256" key="1">
    <source>
        <dbReference type="ARBA" id="ARBA00022729"/>
    </source>
</evidence>
<keyword evidence="6" id="KW-1185">Reference proteome</keyword>
<organism evidence="5 6">
    <name type="scientific">Streptosporangium canum</name>
    <dbReference type="NCBI Taxonomy" id="324952"/>
    <lineage>
        <taxon>Bacteria</taxon>
        <taxon>Bacillati</taxon>
        <taxon>Actinomycetota</taxon>
        <taxon>Actinomycetes</taxon>
        <taxon>Streptosporangiales</taxon>
        <taxon>Streptosporangiaceae</taxon>
        <taxon>Streptosporangium</taxon>
    </lineage>
</organism>
<dbReference type="InterPro" id="IPR028994">
    <property type="entry name" value="Integrin_alpha_N"/>
</dbReference>
<dbReference type="Pfam" id="PF01839">
    <property type="entry name" value="FG-GAP"/>
    <property type="match status" value="2"/>
</dbReference>
<evidence type="ECO:0000256" key="4">
    <source>
        <dbReference type="SAM" id="SignalP"/>
    </source>
</evidence>
<dbReference type="Gene3D" id="2.130.10.130">
    <property type="entry name" value="Integrin alpha, N-terminal"/>
    <property type="match status" value="3"/>
</dbReference>
<dbReference type="RefSeq" id="WP_093889988.1">
    <property type="nucleotide sequence ID" value="NZ_FOQY01000023.1"/>
</dbReference>
<dbReference type="InterPro" id="IPR013517">
    <property type="entry name" value="FG-GAP"/>
</dbReference>
<keyword evidence="2" id="KW-0677">Repeat</keyword>
<sequence length="457" mass="45441">MRLLASLLVTAMLAVPPAAGTASALSTACSGASASDFDGDGTDDAVVGDPFADHHGIAGAGAVHVLLGRGEGATVVSAPEPGAGDGFGWSVKLTHLDADRCADLLIGAPYADVSGLRDAGAVYAVYGGAGRETVRLVAPRPEREAHFGWSLASGGTLVAVGAPYEDAGGVADAGAVYLFETGALGAGRRISQDSEGVSGNSEAGDMFGWSVAIGRLGGAPGEQDLAVGAPYENDDGLGRQDGEGMLDSGSIAVLFDVRTARGGYTGRKWDLHEIVDADAGDRFGYAMAYAEEGDVGYLAVSAPLGDGGRVKDSGLVHLFQASSTAEITPAGVFDQGAEGAAGEGYGFSLAFTGEGGARLAVGVPFDGPDQRGGVRLVPVRDPGRSRLVGRGEPGDRAGWSVGFSGNRLVVGAPDRNGSGAVALLGRNDSTGIPLAPGTGKVPALDGGGPADFGAAVG</sequence>
<dbReference type="Proteomes" id="UP000199111">
    <property type="component" value="Unassembled WGS sequence"/>
</dbReference>
<dbReference type="Pfam" id="PF14312">
    <property type="entry name" value="FG-GAP_2"/>
    <property type="match status" value="1"/>
</dbReference>
<protein>
    <submittedName>
        <fullName evidence="5">Repeat domain-containing protein</fullName>
    </submittedName>
</protein>
<dbReference type="PANTHER" id="PTHR36220:SF1">
    <property type="entry name" value="GAMMA TUBULIN COMPLEX COMPONENT C-TERMINAL DOMAIN-CONTAINING PROTEIN"/>
    <property type="match status" value="1"/>
</dbReference>
<keyword evidence="1 4" id="KW-0732">Signal</keyword>
<dbReference type="PANTHER" id="PTHR36220">
    <property type="entry name" value="UNNAMED PRODUCT"/>
    <property type="match status" value="1"/>
</dbReference>
<feature type="signal peptide" evidence="4">
    <location>
        <begin position="1"/>
        <end position="24"/>
    </location>
</feature>
<reference evidence="6" key="1">
    <citation type="submission" date="2016-10" db="EMBL/GenBank/DDBJ databases">
        <authorList>
            <person name="Varghese N."/>
            <person name="Submissions S."/>
        </authorList>
    </citation>
    <scope>NUCLEOTIDE SEQUENCE [LARGE SCALE GENOMIC DNA]</scope>
    <source>
        <strain evidence="6">CGMCC 4.2126</strain>
    </source>
</reference>
<name>A0A1I3Z339_9ACTN</name>
<evidence type="ECO:0000256" key="3">
    <source>
        <dbReference type="ARBA" id="ARBA00023180"/>
    </source>
</evidence>
<dbReference type="EMBL" id="FOQY01000023">
    <property type="protein sequence ID" value="SFK37999.1"/>
    <property type="molecule type" value="Genomic_DNA"/>
</dbReference>
<evidence type="ECO:0000256" key="2">
    <source>
        <dbReference type="ARBA" id="ARBA00022737"/>
    </source>
</evidence>
<dbReference type="SUPFAM" id="SSF69318">
    <property type="entry name" value="Integrin alpha N-terminal domain"/>
    <property type="match status" value="1"/>
</dbReference>
<dbReference type="AlphaFoldDB" id="A0A1I3Z339"/>
<gene>
    <name evidence="5" type="ORF">SAMN05216275_123123</name>
</gene>
<dbReference type="SMART" id="SM00191">
    <property type="entry name" value="Int_alpha"/>
    <property type="match status" value="7"/>
</dbReference>
<proteinExistence type="predicted"/>
<dbReference type="InterPro" id="IPR013519">
    <property type="entry name" value="Int_alpha_beta-p"/>
</dbReference>
<dbReference type="PROSITE" id="PS51257">
    <property type="entry name" value="PROKAR_LIPOPROTEIN"/>
    <property type="match status" value="1"/>
</dbReference>
<keyword evidence="3" id="KW-0325">Glycoprotein</keyword>
<dbReference type="PROSITE" id="PS51470">
    <property type="entry name" value="FG_GAP"/>
    <property type="match status" value="2"/>
</dbReference>
<accession>A0A1I3Z339</accession>
<evidence type="ECO:0000313" key="5">
    <source>
        <dbReference type="EMBL" id="SFK37999.1"/>
    </source>
</evidence>
<feature type="chain" id="PRO_5011784990" evidence="4">
    <location>
        <begin position="25"/>
        <end position="457"/>
    </location>
</feature>